<dbReference type="AlphaFoldDB" id="A0A9W6X4D2"/>
<protein>
    <submittedName>
        <fullName evidence="2">Unnamed protein product</fullName>
    </submittedName>
</protein>
<organism evidence="2 3">
    <name type="scientific">Phytophthora lilii</name>
    <dbReference type="NCBI Taxonomy" id="2077276"/>
    <lineage>
        <taxon>Eukaryota</taxon>
        <taxon>Sar</taxon>
        <taxon>Stramenopiles</taxon>
        <taxon>Oomycota</taxon>
        <taxon>Peronosporomycetes</taxon>
        <taxon>Peronosporales</taxon>
        <taxon>Peronosporaceae</taxon>
        <taxon>Phytophthora</taxon>
    </lineage>
</organism>
<keyword evidence="1" id="KW-0472">Membrane</keyword>
<sequence>MINVALSCCVDSPKWWTAMSSVFTMMQVMMKPSKYDVLTTTKQKRRKGWSGGLSTRMGPILLADFWASIHFFCSGVSKKYPPSFAFIVLKLSMMTPTNTFITKKLPKTMNTMKNTIQISLLLTMGCIPALVASHAAFMISDQFLEVERMKKVSMAEAMLSKFFESTGSQLAPQHSQTYCDVSASVKKPSQVVLLNQSR</sequence>
<evidence type="ECO:0000313" key="3">
    <source>
        <dbReference type="Proteomes" id="UP001165083"/>
    </source>
</evidence>
<accession>A0A9W6X4D2</accession>
<proteinExistence type="predicted"/>
<keyword evidence="1" id="KW-0812">Transmembrane</keyword>
<feature type="transmembrane region" description="Helical" evidence="1">
    <location>
        <begin position="121"/>
        <end position="139"/>
    </location>
</feature>
<keyword evidence="3" id="KW-1185">Reference proteome</keyword>
<evidence type="ECO:0000313" key="2">
    <source>
        <dbReference type="EMBL" id="GMF30090.1"/>
    </source>
</evidence>
<evidence type="ECO:0000256" key="1">
    <source>
        <dbReference type="SAM" id="Phobius"/>
    </source>
</evidence>
<gene>
    <name evidence="2" type="ORF">Plil01_001283000</name>
</gene>
<comment type="caution">
    <text evidence="2">The sequence shown here is derived from an EMBL/GenBank/DDBJ whole genome shotgun (WGS) entry which is preliminary data.</text>
</comment>
<dbReference type="EMBL" id="BSXW01000817">
    <property type="protein sequence ID" value="GMF30090.1"/>
    <property type="molecule type" value="Genomic_DNA"/>
</dbReference>
<reference evidence="2" key="1">
    <citation type="submission" date="2023-04" db="EMBL/GenBank/DDBJ databases">
        <title>Phytophthora lilii NBRC 32176.</title>
        <authorList>
            <person name="Ichikawa N."/>
            <person name="Sato H."/>
            <person name="Tonouchi N."/>
        </authorList>
    </citation>
    <scope>NUCLEOTIDE SEQUENCE</scope>
    <source>
        <strain evidence="2">NBRC 32176</strain>
    </source>
</reference>
<dbReference type="Proteomes" id="UP001165083">
    <property type="component" value="Unassembled WGS sequence"/>
</dbReference>
<name>A0A9W6X4D2_9STRA</name>
<keyword evidence="1" id="KW-1133">Transmembrane helix</keyword>